<feature type="domain" description="RING-type" evidence="5">
    <location>
        <begin position="156"/>
        <end position="190"/>
    </location>
</feature>
<reference evidence="6 7" key="1">
    <citation type="submission" date="2024-05" db="EMBL/GenBank/DDBJ databases">
        <title>Culex pipiens pipiens assembly and annotation.</title>
        <authorList>
            <person name="Alout H."/>
            <person name="Durand T."/>
        </authorList>
    </citation>
    <scope>NUCLEOTIDE SEQUENCE [LARGE SCALE GENOMIC DNA]</scope>
    <source>
        <strain evidence="6">HA-2024</strain>
        <tissue evidence="6">Whole body</tissue>
    </source>
</reference>
<feature type="region of interest" description="Disordered" evidence="4">
    <location>
        <begin position="113"/>
        <end position="143"/>
    </location>
</feature>
<feature type="non-terminal residue" evidence="6">
    <location>
        <position position="1"/>
    </location>
</feature>
<keyword evidence="1 3" id="KW-0479">Metal-binding</keyword>
<evidence type="ECO:0000313" key="6">
    <source>
        <dbReference type="EMBL" id="KAL1403876.1"/>
    </source>
</evidence>
<sequence>LLDTLKIIERQKEGEQTDFWLLQYQKLLDHQPVEITQDSASIDPILGYQFLENGVVHCLPFLSKIWQNRDKELSSVTDGDLLEAGVQNPTDRRAILASIGSYYDYLNRRIEFPEGDTSPETPTAPTEDQPEQPAPSCPPEDGAAVSGGAAIQFAECVICMEETVQVIFLPCGHMCCCSGCHTEIRDCPMCLTYLL</sequence>
<dbReference type="InterPro" id="IPR013083">
    <property type="entry name" value="Znf_RING/FYVE/PHD"/>
</dbReference>
<dbReference type="InterPro" id="IPR051728">
    <property type="entry name" value="RING-FYVE_E3_ubiquitin-ligase"/>
</dbReference>
<accession>A0ABD1DW79</accession>
<evidence type="ECO:0000256" key="3">
    <source>
        <dbReference type="PROSITE-ProRule" id="PRU00175"/>
    </source>
</evidence>
<dbReference type="Pfam" id="PF13920">
    <property type="entry name" value="zf-C3HC4_3"/>
    <property type="match status" value="1"/>
</dbReference>
<dbReference type="Gene3D" id="3.30.40.10">
    <property type="entry name" value="Zinc/RING finger domain, C3HC4 (zinc finger)"/>
    <property type="match status" value="1"/>
</dbReference>
<dbReference type="PANTHER" id="PTHR14879">
    <property type="entry name" value="CASPASE REGULATOR, RING FINGER DOMAIN-CONTAINING"/>
    <property type="match status" value="1"/>
</dbReference>
<name>A0ABD1DW79_CULPP</name>
<organism evidence="6 7">
    <name type="scientific">Culex pipiens pipiens</name>
    <name type="common">Northern house mosquito</name>
    <dbReference type="NCBI Taxonomy" id="38569"/>
    <lineage>
        <taxon>Eukaryota</taxon>
        <taxon>Metazoa</taxon>
        <taxon>Ecdysozoa</taxon>
        <taxon>Arthropoda</taxon>
        <taxon>Hexapoda</taxon>
        <taxon>Insecta</taxon>
        <taxon>Pterygota</taxon>
        <taxon>Neoptera</taxon>
        <taxon>Endopterygota</taxon>
        <taxon>Diptera</taxon>
        <taxon>Nematocera</taxon>
        <taxon>Culicoidea</taxon>
        <taxon>Culicidae</taxon>
        <taxon>Culicinae</taxon>
        <taxon>Culicini</taxon>
        <taxon>Culex</taxon>
        <taxon>Culex</taxon>
    </lineage>
</organism>
<evidence type="ECO:0000256" key="1">
    <source>
        <dbReference type="ARBA" id="ARBA00022771"/>
    </source>
</evidence>
<dbReference type="AlphaFoldDB" id="A0ABD1DW79"/>
<evidence type="ECO:0000313" key="7">
    <source>
        <dbReference type="Proteomes" id="UP001562425"/>
    </source>
</evidence>
<dbReference type="Proteomes" id="UP001562425">
    <property type="component" value="Unassembled WGS sequence"/>
</dbReference>
<protein>
    <recommendedName>
        <fullName evidence="5">RING-type domain-containing protein</fullName>
    </recommendedName>
</protein>
<dbReference type="InterPro" id="IPR001841">
    <property type="entry name" value="Znf_RING"/>
</dbReference>
<dbReference type="GO" id="GO:0008270">
    <property type="term" value="F:zinc ion binding"/>
    <property type="evidence" value="ECO:0007669"/>
    <property type="project" value="UniProtKB-KW"/>
</dbReference>
<dbReference type="SUPFAM" id="SSF57850">
    <property type="entry name" value="RING/U-box"/>
    <property type="match status" value="1"/>
</dbReference>
<gene>
    <name evidence="6" type="ORF">pipiens_019169</name>
</gene>
<dbReference type="PROSITE" id="PS50089">
    <property type="entry name" value="ZF_RING_2"/>
    <property type="match status" value="1"/>
</dbReference>
<proteinExistence type="predicted"/>
<evidence type="ECO:0000256" key="2">
    <source>
        <dbReference type="ARBA" id="ARBA00022833"/>
    </source>
</evidence>
<keyword evidence="7" id="KW-1185">Reference proteome</keyword>
<comment type="caution">
    <text evidence="6">The sequence shown here is derived from an EMBL/GenBank/DDBJ whole genome shotgun (WGS) entry which is preliminary data.</text>
</comment>
<evidence type="ECO:0000259" key="5">
    <source>
        <dbReference type="PROSITE" id="PS50089"/>
    </source>
</evidence>
<dbReference type="PANTHER" id="PTHR14879:SF5">
    <property type="entry name" value="RING-TYPE DOMAIN-CONTAINING PROTEIN"/>
    <property type="match status" value="1"/>
</dbReference>
<keyword evidence="1 3" id="KW-0863">Zinc-finger</keyword>
<evidence type="ECO:0000256" key="4">
    <source>
        <dbReference type="SAM" id="MobiDB-lite"/>
    </source>
</evidence>
<dbReference type="EMBL" id="JBEHCU010001051">
    <property type="protein sequence ID" value="KAL1403876.1"/>
    <property type="molecule type" value="Genomic_DNA"/>
</dbReference>
<keyword evidence="2" id="KW-0862">Zinc</keyword>